<gene>
    <name evidence="2" type="ORF">MAAFP003_5807</name>
</gene>
<dbReference type="AlphaFoldDB" id="A0A2K4YJT1"/>
<keyword evidence="1" id="KW-0472">Membrane</keyword>
<evidence type="ECO:0000256" key="1">
    <source>
        <dbReference type="SAM" id="Phobius"/>
    </source>
</evidence>
<feature type="transmembrane region" description="Helical" evidence="1">
    <location>
        <begin position="20"/>
        <end position="46"/>
    </location>
</feature>
<name>A0A2K4YJT1_9MYCO</name>
<dbReference type="GO" id="GO:0016301">
    <property type="term" value="F:kinase activity"/>
    <property type="evidence" value="ECO:0007669"/>
    <property type="project" value="UniProtKB-KW"/>
</dbReference>
<keyword evidence="1" id="KW-1133">Transmembrane helix</keyword>
<sequence length="113" mass="11508">MNDDSAPAVPRTPTPSLRRRVAVLVLGLLTVLLVVLGVTIDALVGIQAHRDLHDRLMATAARADALAAGSTPPEQLVAQLSGGGIRVLLVAADGSSYGDPTIAPDTVDGPTVP</sequence>
<keyword evidence="3" id="KW-1185">Reference proteome</keyword>
<keyword evidence="2" id="KW-0808">Transferase</keyword>
<proteinExistence type="predicted"/>
<feature type="non-terminal residue" evidence="2">
    <location>
        <position position="113"/>
    </location>
</feature>
<organism evidence="2 3">
    <name type="scientific">Mycobacterium ahvazicum</name>
    <dbReference type="NCBI Taxonomy" id="1964395"/>
    <lineage>
        <taxon>Bacteria</taxon>
        <taxon>Bacillati</taxon>
        <taxon>Actinomycetota</taxon>
        <taxon>Actinomycetes</taxon>
        <taxon>Mycobacteriales</taxon>
        <taxon>Mycobacteriaceae</taxon>
        <taxon>Mycobacterium</taxon>
        <taxon>Mycobacterium simiae complex</taxon>
    </lineage>
</organism>
<keyword evidence="2" id="KW-0418">Kinase</keyword>
<dbReference type="EMBL" id="FXEG02000007">
    <property type="protein sequence ID" value="SOX57040.1"/>
    <property type="molecule type" value="Genomic_DNA"/>
</dbReference>
<protein>
    <submittedName>
        <fullName evidence="2">Two-component sensor histidine kinase</fullName>
    </submittedName>
</protein>
<comment type="caution">
    <text evidence="2">The sequence shown here is derived from an EMBL/GenBank/DDBJ whole genome shotgun (WGS) entry which is preliminary data.</text>
</comment>
<evidence type="ECO:0000313" key="3">
    <source>
        <dbReference type="Proteomes" id="UP000236318"/>
    </source>
</evidence>
<evidence type="ECO:0000313" key="2">
    <source>
        <dbReference type="EMBL" id="SOX57040.1"/>
    </source>
</evidence>
<accession>A0A2K4YJT1</accession>
<keyword evidence="1" id="KW-0812">Transmembrane</keyword>
<reference evidence="2" key="1">
    <citation type="submission" date="2018-01" db="EMBL/GenBank/DDBJ databases">
        <authorList>
            <consortium name="Urmite Genomes"/>
        </authorList>
    </citation>
    <scope>NUCLEOTIDE SEQUENCE [LARGE SCALE GENOMIC DNA]</scope>
    <source>
        <strain evidence="2">AFP003</strain>
    </source>
</reference>
<dbReference type="Proteomes" id="UP000236318">
    <property type="component" value="Unassembled WGS sequence"/>
</dbReference>